<dbReference type="AlphaFoldDB" id="A0A0D3H937"/>
<dbReference type="Proteomes" id="UP000026960">
    <property type="component" value="Chromosome 9"/>
</dbReference>
<dbReference type="EnsemblPlants" id="OBART09G16970.1">
    <property type="protein sequence ID" value="OBART09G16970.1"/>
    <property type="gene ID" value="OBART09G16970"/>
</dbReference>
<protein>
    <submittedName>
        <fullName evidence="1">Uncharacterized protein</fullName>
    </submittedName>
</protein>
<evidence type="ECO:0000313" key="2">
    <source>
        <dbReference type="Proteomes" id="UP000026960"/>
    </source>
</evidence>
<organism evidence="1">
    <name type="scientific">Oryza barthii</name>
    <dbReference type="NCBI Taxonomy" id="65489"/>
    <lineage>
        <taxon>Eukaryota</taxon>
        <taxon>Viridiplantae</taxon>
        <taxon>Streptophyta</taxon>
        <taxon>Embryophyta</taxon>
        <taxon>Tracheophyta</taxon>
        <taxon>Spermatophyta</taxon>
        <taxon>Magnoliopsida</taxon>
        <taxon>Liliopsida</taxon>
        <taxon>Poales</taxon>
        <taxon>Poaceae</taxon>
        <taxon>BOP clade</taxon>
        <taxon>Oryzoideae</taxon>
        <taxon>Oryzeae</taxon>
        <taxon>Oryzinae</taxon>
        <taxon>Oryza</taxon>
    </lineage>
</organism>
<sequence length="78" mass="8124">MGEGEGPGSSWACPRVSSMEEVVSSFFVPELWFSCLAKVASTSTAEAPTGFAPRLSPLQLAMESSSPSPSAQDGLPFL</sequence>
<name>A0A0D3H937_9ORYZ</name>
<dbReference type="HOGENOM" id="CLU_2625871_0_0_1"/>
<dbReference type="Gramene" id="OBART09G16970.1">
    <property type="protein sequence ID" value="OBART09G16970.1"/>
    <property type="gene ID" value="OBART09G16970"/>
</dbReference>
<proteinExistence type="predicted"/>
<evidence type="ECO:0000313" key="1">
    <source>
        <dbReference type="EnsemblPlants" id="OBART09G16970.1"/>
    </source>
</evidence>
<dbReference type="PaxDb" id="65489-OBART09G16970.1"/>
<reference evidence="1" key="2">
    <citation type="submission" date="2015-03" db="UniProtKB">
        <authorList>
            <consortium name="EnsemblPlants"/>
        </authorList>
    </citation>
    <scope>IDENTIFICATION</scope>
</reference>
<reference evidence="1" key="1">
    <citation type="journal article" date="2009" name="Rice">
        <title>De Novo Next Generation Sequencing of Plant Genomes.</title>
        <authorList>
            <person name="Rounsley S."/>
            <person name="Marri P.R."/>
            <person name="Yu Y."/>
            <person name="He R."/>
            <person name="Sisneros N."/>
            <person name="Goicoechea J.L."/>
            <person name="Lee S.J."/>
            <person name="Angelova A."/>
            <person name="Kudrna D."/>
            <person name="Luo M."/>
            <person name="Affourtit J."/>
            <person name="Desany B."/>
            <person name="Knight J."/>
            <person name="Niazi F."/>
            <person name="Egholm M."/>
            <person name="Wing R.A."/>
        </authorList>
    </citation>
    <scope>NUCLEOTIDE SEQUENCE [LARGE SCALE GENOMIC DNA]</scope>
    <source>
        <strain evidence="1">cv. IRGC 105608</strain>
    </source>
</reference>
<accession>A0A0D3H937</accession>
<keyword evidence="2" id="KW-1185">Reference proteome</keyword>